<dbReference type="InterPro" id="IPR001545">
    <property type="entry name" value="Gonadotropin_bsu"/>
</dbReference>
<dbReference type="PANTHER" id="PTHR11515:SF13">
    <property type="entry name" value="GLYCOPROTEIN HORMONE BETA 5, ISOFORM A"/>
    <property type="match status" value="1"/>
</dbReference>
<gene>
    <name evidence="8" type="primary">107359914</name>
</gene>
<dbReference type="PANTHER" id="PTHR11515">
    <property type="entry name" value="GLYCOPROTEIN HORMONE BETA CHAIN"/>
    <property type="match status" value="1"/>
</dbReference>
<dbReference type="Proteomes" id="UP000015104">
    <property type="component" value="Unassembled WGS sequence"/>
</dbReference>
<dbReference type="Pfam" id="PF00007">
    <property type="entry name" value="Cys_knot"/>
    <property type="match status" value="1"/>
</dbReference>
<keyword evidence="6" id="KW-0732">Signal</keyword>
<evidence type="ECO:0000256" key="6">
    <source>
        <dbReference type="SAM" id="SignalP"/>
    </source>
</evidence>
<sequence>MMFSPFFPLLLTVLQLFETSTSSHSSPTKSSTSSLSTLPSVFAPTSSSSSRSIPSSSVAVSSLSLPSPSSPSSSLLSADRTFSRSKPPFTPLNPSVNKVNNNINSNRIQKTKLIDLRSTLECHRREFTFNASRSDGLGRKCWGLVTSMSCWGRCDSMEIADYKFPYKQSYHKVCIHNRKAIRTTLLPYCDRGVHQSLKIYKYVDAISCSCQFCDSSIASCEGFDAIERYLMRSSINEI</sequence>
<feature type="chain" id="PRO_5004580522" description="Glycoprotein hormone subunit beta domain-containing protein" evidence="6">
    <location>
        <begin position="26"/>
        <end position="238"/>
    </location>
</feature>
<comment type="subcellular location">
    <subcellularLocation>
        <location evidence="1">Secreted</location>
    </subcellularLocation>
</comment>
<feature type="domain" description="Glycoprotein hormone subunit beta" evidence="7">
    <location>
        <begin position="144"/>
        <end position="222"/>
    </location>
</feature>
<dbReference type="SUPFAM" id="SSF57501">
    <property type="entry name" value="Cystine-knot cytokines"/>
    <property type="match status" value="1"/>
</dbReference>
<dbReference type="GO" id="GO:0007186">
    <property type="term" value="P:G protein-coupled receptor signaling pathway"/>
    <property type="evidence" value="ECO:0007669"/>
    <property type="project" value="TreeGrafter"/>
</dbReference>
<dbReference type="EnsemblMetazoa" id="tetur01g03770.1">
    <property type="protein sequence ID" value="tetur01g03770.1"/>
    <property type="gene ID" value="tetur01g03770"/>
</dbReference>
<evidence type="ECO:0000256" key="5">
    <source>
        <dbReference type="SAM" id="MobiDB-lite"/>
    </source>
</evidence>
<keyword evidence="3" id="KW-0964">Secreted</keyword>
<evidence type="ECO:0000256" key="4">
    <source>
        <dbReference type="ARBA" id="ARBA00023157"/>
    </source>
</evidence>
<dbReference type="eggNOG" id="ENOG502S3PS">
    <property type="taxonomic scope" value="Eukaryota"/>
</dbReference>
<dbReference type="STRING" id="32264.T1JQM8"/>
<reference evidence="9" key="1">
    <citation type="submission" date="2011-08" db="EMBL/GenBank/DDBJ databases">
        <authorList>
            <person name="Rombauts S."/>
        </authorList>
    </citation>
    <scope>NUCLEOTIDE SEQUENCE</scope>
    <source>
        <strain evidence="9">London</strain>
    </source>
</reference>
<evidence type="ECO:0000259" key="7">
    <source>
        <dbReference type="Pfam" id="PF00007"/>
    </source>
</evidence>
<evidence type="ECO:0000313" key="8">
    <source>
        <dbReference type="EnsemblMetazoa" id="tetur01g03770.1"/>
    </source>
</evidence>
<dbReference type="OMA" id="IADYKFP"/>
<dbReference type="Gene3D" id="2.10.90.10">
    <property type="entry name" value="Cystine-knot cytokines"/>
    <property type="match status" value="1"/>
</dbReference>
<name>T1JQM8_TETUR</name>
<accession>T1JQM8</accession>
<dbReference type="GO" id="GO:0005179">
    <property type="term" value="F:hormone activity"/>
    <property type="evidence" value="ECO:0007669"/>
    <property type="project" value="InterPro"/>
</dbReference>
<comment type="similarity">
    <text evidence="2">Belongs to the glycoprotein hormones subunit beta family.</text>
</comment>
<dbReference type="GO" id="GO:0005615">
    <property type="term" value="C:extracellular space"/>
    <property type="evidence" value="ECO:0007669"/>
    <property type="project" value="TreeGrafter"/>
</dbReference>
<keyword evidence="9" id="KW-1185">Reference proteome</keyword>
<evidence type="ECO:0000313" key="9">
    <source>
        <dbReference type="Proteomes" id="UP000015104"/>
    </source>
</evidence>
<dbReference type="AlphaFoldDB" id="T1JQM8"/>
<dbReference type="InterPro" id="IPR029034">
    <property type="entry name" value="Cystine-knot_cytokine"/>
</dbReference>
<protein>
    <recommendedName>
        <fullName evidence="7">Glycoprotein hormone subunit beta domain-containing protein</fullName>
    </recommendedName>
</protein>
<reference evidence="8" key="2">
    <citation type="submission" date="2015-06" db="UniProtKB">
        <authorList>
            <consortium name="EnsemblMetazoa"/>
        </authorList>
    </citation>
    <scope>IDENTIFICATION</scope>
</reference>
<dbReference type="OrthoDB" id="10006958at2759"/>
<dbReference type="KEGG" id="tut:107359914"/>
<keyword evidence="4" id="KW-1015">Disulfide bond</keyword>
<organism evidence="8 9">
    <name type="scientific">Tetranychus urticae</name>
    <name type="common">Two-spotted spider mite</name>
    <dbReference type="NCBI Taxonomy" id="32264"/>
    <lineage>
        <taxon>Eukaryota</taxon>
        <taxon>Metazoa</taxon>
        <taxon>Ecdysozoa</taxon>
        <taxon>Arthropoda</taxon>
        <taxon>Chelicerata</taxon>
        <taxon>Arachnida</taxon>
        <taxon>Acari</taxon>
        <taxon>Acariformes</taxon>
        <taxon>Trombidiformes</taxon>
        <taxon>Prostigmata</taxon>
        <taxon>Eleutherengona</taxon>
        <taxon>Raphignathae</taxon>
        <taxon>Tetranychoidea</taxon>
        <taxon>Tetranychidae</taxon>
        <taxon>Tetranychus</taxon>
    </lineage>
</organism>
<dbReference type="GO" id="GO:0005737">
    <property type="term" value="C:cytoplasm"/>
    <property type="evidence" value="ECO:0007669"/>
    <property type="project" value="TreeGrafter"/>
</dbReference>
<feature type="compositionally biased region" description="Low complexity" evidence="5">
    <location>
        <begin position="63"/>
        <end position="78"/>
    </location>
</feature>
<dbReference type="InterPro" id="IPR006208">
    <property type="entry name" value="Glyco_hormone_CN"/>
</dbReference>
<evidence type="ECO:0000256" key="2">
    <source>
        <dbReference type="ARBA" id="ARBA00006552"/>
    </source>
</evidence>
<dbReference type="EMBL" id="CAEY01000437">
    <property type="status" value="NOT_ANNOTATED_CDS"/>
    <property type="molecule type" value="Genomic_DNA"/>
</dbReference>
<evidence type="ECO:0000256" key="3">
    <source>
        <dbReference type="ARBA" id="ARBA00022525"/>
    </source>
</evidence>
<dbReference type="CDD" id="cd00069">
    <property type="entry name" value="GHB_like"/>
    <property type="match status" value="1"/>
</dbReference>
<proteinExistence type="inferred from homology"/>
<feature type="region of interest" description="Disordered" evidence="5">
    <location>
        <begin position="63"/>
        <end position="101"/>
    </location>
</feature>
<evidence type="ECO:0000256" key="1">
    <source>
        <dbReference type="ARBA" id="ARBA00004613"/>
    </source>
</evidence>
<feature type="signal peptide" evidence="6">
    <location>
        <begin position="1"/>
        <end position="25"/>
    </location>
</feature>
<dbReference type="HOGENOM" id="CLU_1167171_0_0_1"/>